<protein>
    <recommendedName>
        <fullName evidence="2">PPM-type phosphatase domain-containing protein</fullName>
    </recommendedName>
</protein>
<comment type="caution">
    <text evidence="3">The sequence shown here is derived from an EMBL/GenBank/DDBJ whole genome shotgun (WGS) entry which is preliminary data.</text>
</comment>
<dbReference type="InterPro" id="IPR036457">
    <property type="entry name" value="PPM-type-like_dom_sf"/>
</dbReference>
<dbReference type="SMART" id="SM00332">
    <property type="entry name" value="PP2Cc"/>
    <property type="match status" value="1"/>
</dbReference>
<accession>A0A8J2WY03</accession>
<dbReference type="InterPro" id="IPR001932">
    <property type="entry name" value="PPM-type_phosphatase-like_dom"/>
</dbReference>
<dbReference type="GO" id="GO:0004722">
    <property type="term" value="F:protein serine/threonine phosphatase activity"/>
    <property type="evidence" value="ECO:0007669"/>
    <property type="project" value="InterPro"/>
</dbReference>
<evidence type="ECO:0000313" key="4">
    <source>
        <dbReference type="Proteomes" id="UP000789595"/>
    </source>
</evidence>
<dbReference type="Proteomes" id="UP000789595">
    <property type="component" value="Unassembled WGS sequence"/>
</dbReference>
<keyword evidence="4" id="KW-1185">Reference proteome</keyword>
<organism evidence="3 4">
    <name type="scientific">Pelagomonas calceolata</name>
    <dbReference type="NCBI Taxonomy" id="35677"/>
    <lineage>
        <taxon>Eukaryota</taxon>
        <taxon>Sar</taxon>
        <taxon>Stramenopiles</taxon>
        <taxon>Ochrophyta</taxon>
        <taxon>Pelagophyceae</taxon>
        <taxon>Pelagomonadales</taxon>
        <taxon>Pelagomonadaceae</taxon>
        <taxon>Pelagomonas</taxon>
    </lineage>
</organism>
<dbReference type="PANTHER" id="PTHR47992">
    <property type="entry name" value="PROTEIN PHOSPHATASE"/>
    <property type="match status" value="1"/>
</dbReference>
<name>A0A8J2WY03_9STRA</name>
<evidence type="ECO:0000313" key="3">
    <source>
        <dbReference type="EMBL" id="CAH0370420.1"/>
    </source>
</evidence>
<dbReference type="AlphaFoldDB" id="A0A8J2WY03"/>
<dbReference type="PROSITE" id="PS51746">
    <property type="entry name" value="PPM_2"/>
    <property type="match status" value="1"/>
</dbReference>
<proteinExistence type="predicted"/>
<evidence type="ECO:0000256" key="1">
    <source>
        <dbReference type="SAM" id="MobiDB-lite"/>
    </source>
</evidence>
<gene>
    <name evidence="3" type="ORF">PECAL_3P03050</name>
</gene>
<dbReference type="CDD" id="cd00143">
    <property type="entry name" value="PP2Cc"/>
    <property type="match status" value="1"/>
</dbReference>
<dbReference type="InterPro" id="IPR015655">
    <property type="entry name" value="PP2C"/>
</dbReference>
<feature type="region of interest" description="Disordered" evidence="1">
    <location>
        <begin position="1"/>
        <end position="34"/>
    </location>
</feature>
<sequence>MGCSSSSAAGAADPKQTEDNGATEVRTPAQERFPFDWPSGAEHVGYLTERQVRARLKTQPEHTVDLGQGFTLRWAAASQRGYYPSQADKANQDAFRVEEDMEGPKKHWFAVYDGHGPVGEKCSRFACEHVAMEFCKQLRSGATKEQAMSRAHTSTNTALAQSAIDDQQSGTTAVTAYFDGLDLLVSNVGDSRVMLGSVDAQGKLIHKALSTDQTPYRRDERERVKACGARVMTADQIDGVEPIHEDWDCALGDEIDDGGDPPRIWAQDQEYPGTAFTRSIGDSLAESLGVMAEPELDHHQIKPNDKVLIVASDGIFEFITTRGCLDMALLYNNPLEACLALVGESYKLWIEREDRTDDITIIVGFIEQSGAKRDHGVGVEEVAIEEGTAEMKKKKTRRGSLGGKAQ</sequence>
<evidence type="ECO:0000259" key="2">
    <source>
        <dbReference type="PROSITE" id="PS51746"/>
    </source>
</evidence>
<feature type="compositionally biased region" description="Low complexity" evidence="1">
    <location>
        <begin position="1"/>
        <end position="12"/>
    </location>
</feature>
<dbReference type="SUPFAM" id="SSF81606">
    <property type="entry name" value="PP2C-like"/>
    <property type="match status" value="1"/>
</dbReference>
<dbReference type="Pfam" id="PF00481">
    <property type="entry name" value="PP2C"/>
    <property type="match status" value="1"/>
</dbReference>
<dbReference type="Gene3D" id="3.60.40.10">
    <property type="entry name" value="PPM-type phosphatase domain"/>
    <property type="match status" value="1"/>
</dbReference>
<dbReference type="EMBL" id="CAKKNE010000003">
    <property type="protein sequence ID" value="CAH0370420.1"/>
    <property type="molecule type" value="Genomic_DNA"/>
</dbReference>
<reference evidence="3" key="1">
    <citation type="submission" date="2021-11" db="EMBL/GenBank/DDBJ databases">
        <authorList>
            <consortium name="Genoscope - CEA"/>
            <person name="William W."/>
        </authorList>
    </citation>
    <scope>NUCLEOTIDE SEQUENCE</scope>
</reference>
<feature type="domain" description="PPM-type phosphatase" evidence="2">
    <location>
        <begin position="73"/>
        <end position="366"/>
    </location>
</feature>
<dbReference type="OrthoDB" id="10264738at2759"/>